<dbReference type="Proteomes" id="UP000076858">
    <property type="component" value="Unassembled WGS sequence"/>
</dbReference>
<protein>
    <submittedName>
        <fullName evidence="1">Uncharacterized protein</fullName>
    </submittedName>
</protein>
<dbReference type="EMBL" id="LRGB01000389">
    <property type="protein sequence ID" value="KZS19318.1"/>
    <property type="molecule type" value="Genomic_DNA"/>
</dbReference>
<sequence>MFSAVLSCSRASRRWRFVSGRLCIHLAIFVFVRDVSSRLFCLPLLLV</sequence>
<keyword evidence="2" id="KW-1185">Reference proteome</keyword>
<dbReference type="AlphaFoldDB" id="A0A162Q1J3"/>
<reference evidence="1 2" key="1">
    <citation type="submission" date="2016-03" db="EMBL/GenBank/DDBJ databases">
        <title>EvidentialGene: Evidence-directed Construction of Genes on Genomes.</title>
        <authorList>
            <person name="Gilbert D.G."/>
            <person name="Choi J.-H."/>
            <person name="Mockaitis K."/>
            <person name="Colbourne J."/>
            <person name="Pfrender M."/>
        </authorList>
    </citation>
    <scope>NUCLEOTIDE SEQUENCE [LARGE SCALE GENOMIC DNA]</scope>
    <source>
        <strain evidence="1 2">Xinb3</strain>
        <tissue evidence="1">Complete organism</tissue>
    </source>
</reference>
<comment type="caution">
    <text evidence="1">The sequence shown here is derived from an EMBL/GenBank/DDBJ whole genome shotgun (WGS) entry which is preliminary data.</text>
</comment>
<evidence type="ECO:0000313" key="2">
    <source>
        <dbReference type="Proteomes" id="UP000076858"/>
    </source>
</evidence>
<proteinExistence type="predicted"/>
<organism evidence="1 2">
    <name type="scientific">Daphnia magna</name>
    <dbReference type="NCBI Taxonomy" id="35525"/>
    <lineage>
        <taxon>Eukaryota</taxon>
        <taxon>Metazoa</taxon>
        <taxon>Ecdysozoa</taxon>
        <taxon>Arthropoda</taxon>
        <taxon>Crustacea</taxon>
        <taxon>Branchiopoda</taxon>
        <taxon>Diplostraca</taxon>
        <taxon>Cladocera</taxon>
        <taxon>Anomopoda</taxon>
        <taxon>Daphniidae</taxon>
        <taxon>Daphnia</taxon>
    </lineage>
</organism>
<accession>A0A162Q1J3</accession>
<gene>
    <name evidence="1" type="ORF">APZ42_014190</name>
</gene>
<evidence type="ECO:0000313" key="1">
    <source>
        <dbReference type="EMBL" id="KZS19318.1"/>
    </source>
</evidence>
<name>A0A162Q1J3_9CRUS</name>